<dbReference type="AlphaFoldDB" id="A0A0C9WDY2"/>
<feature type="compositionally biased region" description="Basic and acidic residues" evidence="1">
    <location>
        <begin position="173"/>
        <end position="190"/>
    </location>
</feature>
<feature type="region of interest" description="Disordered" evidence="1">
    <location>
        <begin position="160"/>
        <end position="190"/>
    </location>
</feature>
<feature type="non-terminal residue" evidence="2">
    <location>
        <position position="1"/>
    </location>
</feature>
<proteinExistence type="predicted"/>
<reference evidence="2 3" key="1">
    <citation type="submission" date="2014-04" db="EMBL/GenBank/DDBJ databases">
        <title>Evolutionary Origins and Diversification of the Mycorrhizal Mutualists.</title>
        <authorList>
            <consortium name="DOE Joint Genome Institute"/>
            <consortium name="Mycorrhizal Genomics Consortium"/>
            <person name="Kohler A."/>
            <person name="Kuo A."/>
            <person name="Nagy L.G."/>
            <person name="Floudas D."/>
            <person name="Copeland A."/>
            <person name="Barry K.W."/>
            <person name="Cichocki N."/>
            <person name="Veneault-Fourrey C."/>
            <person name="LaButti K."/>
            <person name="Lindquist E.A."/>
            <person name="Lipzen A."/>
            <person name="Lundell T."/>
            <person name="Morin E."/>
            <person name="Murat C."/>
            <person name="Riley R."/>
            <person name="Ohm R."/>
            <person name="Sun H."/>
            <person name="Tunlid A."/>
            <person name="Henrissat B."/>
            <person name="Grigoriev I.V."/>
            <person name="Hibbett D.S."/>
            <person name="Martin F."/>
        </authorList>
    </citation>
    <scope>NUCLEOTIDE SEQUENCE [LARGE SCALE GENOMIC DNA]</scope>
    <source>
        <strain evidence="2 3">MD-312</strain>
    </source>
</reference>
<organism evidence="2 3">
    <name type="scientific">Hydnomerulius pinastri MD-312</name>
    <dbReference type="NCBI Taxonomy" id="994086"/>
    <lineage>
        <taxon>Eukaryota</taxon>
        <taxon>Fungi</taxon>
        <taxon>Dikarya</taxon>
        <taxon>Basidiomycota</taxon>
        <taxon>Agaricomycotina</taxon>
        <taxon>Agaricomycetes</taxon>
        <taxon>Agaricomycetidae</taxon>
        <taxon>Boletales</taxon>
        <taxon>Boletales incertae sedis</taxon>
        <taxon>Leucogyrophana</taxon>
    </lineage>
</organism>
<protein>
    <submittedName>
        <fullName evidence="2">Uncharacterized protein</fullName>
    </submittedName>
</protein>
<dbReference type="OrthoDB" id="2677498at2759"/>
<dbReference type="HOGENOM" id="CLU_1469067_0_0_1"/>
<evidence type="ECO:0000256" key="1">
    <source>
        <dbReference type="SAM" id="MobiDB-lite"/>
    </source>
</evidence>
<dbReference type="EMBL" id="KN839851">
    <property type="protein sequence ID" value="KIJ63451.1"/>
    <property type="molecule type" value="Genomic_DNA"/>
</dbReference>
<evidence type="ECO:0000313" key="3">
    <source>
        <dbReference type="Proteomes" id="UP000053820"/>
    </source>
</evidence>
<gene>
    <name evidence="2" type="ORF">HYDPIDRAFT_92730</name>
</gene>
<accession>A0A0C9WDY2</accession>
<keyword evidence="3" id="KW-1185">Reference proteome</keyword>
<sequence length="190" mass="19682">DNHGKGITVRSTEAVASVLEDEHGVGGLGAGEEDNLVSCVRLHELEASDVERLVSESRSQCALDVVKVDEQAVNLDVAGAAATDSDGTVSLHAADVVSVEEHVFTGPWAEHVLAGLSVVEVVSCALVGDEANDASSALLTLGDDRERLVKKDKVGAALCGPEGDGGRDGVSWADEHLGDASETDFRALQQ</sequence>
<name>A0A0C9WDY2_9AGAM</name>
<evidence type="ECO:0000313" key="2">
    <source>
        <dbReference type="EMBL" id="KIJ63451.1"/>
    </source>
</evidence>
<dbReference type="Proteomes" id="UP000053820">
    <property type="component" value="Unassembled WGS sequence"/>
</dbReference>